<evidence type="ECO:0000256" key="3">
    <source>
        <dbReference type="ARBA" id="ARBA00022722"/>
    </source>
</evidence>
<dbReference type="Pfam" id="PF01934">
    <property type="entry name" value="HepT-like"/>
    <property type="match status" value="1"/>
</dbReference>
<reference evidence="6 7" key="1">
    <citation type="submission" date="2017-08" db="EMBL/GenBank/DDBJ databases">
        <title>Draft genome sequence of filamentous cyanobacterium Calothrix elsteri CCALA 953.</title>
        <authorList>
            <person name="Gagunashvili A.N."/>
            <person name="Elster J."/>
            <person name="Andresson O.S."/>
        </authorList>
    </citation>
    <scope>NUCLEOTIDE SEQUENCE [LARGE SCALE GENOMIC DNA]</scope>
    <source>
        <strain evidence="6 7">CCALA 953</strain>
    </source>
</reference>
<accession>A0A2A2TM29</accession>
<sequence>MPSRDWQFRIRDIIQAMAAIQNRVDGLSFAEFRENETVIKAVFYDFLIIGEAAINLPSEIQARYPDIPWRVMGDMRNVIAHEYFQVNLNLVWRTVENNLPEVLIKLQELMENEGI</sequence>
<dbReference type="Proteomes" id="UP000218238">
    <property type="component" value="Unassembled WGS sequence"/>
</dbReference>
<dbReference type="OrthoDB" id="9810538at2"/>
<keyword evidence="5" id="KW-0378">Hydrolase</keyword>
<dbReference type="InterPro" id="IPR008201">
    <property type="entry name" value="HepT-like"/>
</dbReference>
<comment type="caution">
    <text evidence="6">The sequence shown here is derived from an EMBL/GenBank/DDBJ whole genome shotgun (WGS) entry which is preliminary data.</text>
</comment>
<evidence type="ECO:0000313" key="7">
    <source>
        <dbReference type="Proteomes" id="UP000218238"/>
    </source>
</evidence>
<evidence type="ECO:0000256" key="1">
    <source>
        <dbReference type="ARBA" id="ARBA00022553"/>
    </source>
</evidence>
<dbReference type="GO" id="GO:0016787">
    <property type="term" value="F:hydrolase activity"/>
    <property type="evidence" value="ECO:0007669"/>
    <property type="project" value="UniProtKB-KW"/>
</dbReference>
<evidence type="ECO:0000256" key="5">
    <source>
        <dbReference type="ARBA" id="ARBA00022801"/>
    </source>
</evidence>
<protein>
    <recommendedName>
        <fullName evidence="8">DUF86 domain-containing protein</fullName>
    </recommendedName>
</protein>
<dbReference type="GO" id="GO:0110001">
    <property type="term" value="C:toxin-antitoxin complex"/>
    <property type="evidence" value="ECO:0007669"/>
    <property type="project" value="InterPro"/>
</dbReference>
<dbReference type="RefSeq" id="WP_095720982.1">
    <property type="nucleotide sequence ID" value="NZ_NTFS01000050.1"/>
</dbReference>
<evidence type="ECO:0008006" key="8">
    <source>
        <dbReference type="Google" id="ProtNLM"/>
    </source>
</evidence>
<evidence type="ECO:0000313" key="6">
    <source>
        <dbReference type="EMBL" id="PAX59452.1"/>
    </source>
</evidence>
<dbReference type="EMBL" id="NTFS01000050">
    <property type="protein sequence ID" value="PAX59452.1"/>
    <property type="molecule type" value="Genomic_DNA"/>
</dbReference>
<gene>
    <name evidence="6" type="ORF">CK510_06825</name>
</gene>
<keyword evidence="4" id="KW-0547">Nucleotide-binding</keyword>
<keyword evidence="1" id="KW-0597">Phosphoprotein</keyword>
<evidence type="ECO:0000256" key="2">
    <source>
        <dbReference type="ARBA" id="ARBA00022649"/>
    </source>
</evidence>
<dbReference type="GO" id="GO:0000166">
    <property type="term" value="F:nucleotide binding"/>
    <property type="evidence" value="ECO:0007669"/>
    <property type="project" value="UniProtKB-KW"/>
</dbReference>
<dbReference type="PANTHER" id="PTHR34139:SF1">
    <property type="entry name" value="RNASE MJ1380-RELATED"/>
    <property type="match status" value="1"/>
</dbReference>
<evidence type="ECO:0000256" key="4">
    <source>
        <dbReference type="ARBA" id="ARBA00022741"/>
    </source>
</evidence>
<organism evidence="6 7">
    <name type="scientific">Brunnivagina elsteri CCALA 953</name>
    <dbReference type="NCBI Taxonomy" id="987040"/>
    <lineage>
        <taxon>Bacteria</taxon>
        <taxon>Bacillati</taxon>
        <taxon>Cyanobacteriota</taxon>
        <taxon>Cyanophyceae</taxon>
        <taxon>Nostocales</taxon>
        <taxon>Calotrichaceae</taxon>
        <taxon>Brunnivagina</taxon>
    </lineage>
</organism>
<keyword evidence="7" id="KW-1185">Reference proteome</keyword>
<dbReference type="GO" id="GO:0004540">
    <property type="term" value="F:RNA nuclease activity"/>
    <property type="evidence" value="ECO:0007669"/>
    <property type="project" value="InterPro"/>
</dbReference>
<dbReference type="PANTHER" id="PTHR34139">
    <property type="entry name" value="UPF0331 PROTEIN MJ0127"/>
    <property type="match status" value="1"/>
</dbReference>
<keyword evidence="2" id="KW-1277">Toxin-antitoxin system</keyword>
<dbReference type="InterPro" id="IPR051813">
    <property type="entry name" value="HepT_RNase_toxin"/>
</dbReference>
<keyword evidence="3" id="KW-0540">Nuclease</keyword>
<proteinExistence type="predicted"/>
<name>A0A2A2TM29_9CYAN</name>
<dbReference type="AlphaFoldDB" id="A0A2A2TM29"/>